<name>A0A6L2P1V9_TANCI</name>
<protein>
    <submittedName>
        <fullName evidence="1">Uncharacterized protein</fullName>
    </submittedName>
</protein>
<gene>
    <name evidence="1" type="ORF">Tci_064378</name>
</gene>
<evidence type="ECO:0000313" key="1">
    <source>
        <dbReference type="EMBL" id="GEU92400.1"/>
    </source>
</evidence>
<dbReference type="EMBL" id="BKCJ010010620">
    <property type="protein sequence ID" value="GEU92400.1"/>
    <property type="molecule type" value="Genomic_DNA"/>
</dbReference>
<organism evidence="1">
    <name type="scientific">Tanacetum cinerariifolium</name>
    <name type="common">Dalmatian daisy</name>
    <name type="synonym">Chrysanthemum cinerariifolium</name>
    <dbReference type="NCBI Taxonomy" id="118510"/>
    <lineage>
        <taxon>Eukaryota</taxon>
        <taxon>Viridiplantae</taxon>
        <taxon>Streptophyta</taxon>
        <taxon>Embryophyta</taxon>
        <taxon>Tracheophyta</taxon>
        <taxon>Spermatophyta</taxon>
        <taxon>Magnoliopsida</taxon>
        <taxon>eudicotyledons</taxon>
        <taxon>Gunneridae</taxon>
        <taxon>Pentapetalae</taxon>
        <taxon>asterids</taxon>
        <taxon>campanulids</taxon>
        <taxon>Asterales</taxon>
        <taxon>Asteraceae</taxon>
        <taxon>Asteroideae</taxon>
        <taxon>Anthemideae</taxon>
        <taxon>Anthemidinae</taxon>
        <taxon>Tanacetum</taxon>
    </lineage>
</organism>
<dbReference type="AlphaFoldDB" id="A0A6L2P1V9"/>
<reference evidence="1" key="1">
    <citation type="journal article" date="2019" name="Sci. Rep.">
        <title>Draft genome of Tanacetum cinerariifolium, the natural source of mosquito coil.</title>
        <authorList>
            <person name="Yamashiro T."/>
            <person name="Shiraishi A."/>
            <person name="Satake H."/>
            <person name="Nakayama K."/>
        </authorList>
    </citation>
    <scope>NUCLEOTIDE SEQUENCE</scope>
</reference>
<accession>A0A6L2P1V9</accession>
<proteinExistence type="predicted"/>
<comment type="caution">
    <text evidence="1">The sequence shown here is derived from an EMBL/GenBank/DDBJ whole genome shotgun (WGS) entry which is preliminary data.</text>
</comment>
<sequence length="244" mass="28861">MAGYKMKHFRGMTYDKVRLIFKREYKKLQTLFKRDKDVEEPKKKRVADETLLQKSFKKLRADEVSGFESTQEIPSNDPKEMTEEDVQNMLEIVPVSEFKEAYQSFENMLKGFDREYLVALWNLAKEKFSSAVPSEEREKALWVELKRLFEPDVDDVLWKLQKYMHAPLTRKLYTDCEVHHVYSIRGHGIFMLTEKDYSLSNAVMILIMSGKLQIEKDNEMAKDLVMKIFMEAEVWIHPPSDQDA</sequence>